<evidence type="ECO:0000259" key="8">
    <source>
        <dbReference type="Pfam" id="PF00082"/>
    </source>
</evidence>
<dbReference type="PROSITE" id="PS00136">
    <property type="entry name" value="SUBTILASE_ASP"/>
    <property type="match status" value="1"/>
</dbReference>
<evidence type="ECO:0000256" key="3">
    <source>
        <dbReference type="ARBA" id="ARBA00022801"/>
    </source>
</evidence>
<dbReference type="Pfam" id="PF00082">
    <property type="entry name" value="Peptidase_S8"/>
    <property type="match status" value="1"/>
</dbReference>
<comment type="similarity">
    <text evidence="1 5 6">Belongs to the peptidase S8 family.</text>
</comment>
<evidence type="ECO:0000256" key="2">
    <source>
        <dbReference type="ARBA" id="ARBA00022670"/>
    </source>
</evidence>
<protein>
    <submittedName>
        <fullName evidence="9">Protease</fullName>
    </submittedName>
</protein>
<comment type="caution">
    <text evidence="9">The sequence shown here is derived from an EMBL/GenBank/DDBJ whole genome shotgun (WGS) entry which is preliminary data.</text>
</comment>
<dbReference type="InterPro" id="IPR023827">
    <property type="entry name" value="Peptidase_S8_Asp-AS"/>
</dbReference>
<feature type="active site" description="Charge relay system" evidence="5">
    <location>
        <position position="253"/>
    </location>
</feature>
<proteinExistence type="inferred from homology"/>
<dbReference type="InterPro" id="IPR000209">
    <property type="entry name" value="Peptidase_S8/S53_dom"/>
</dbReference>
<accession>A0A845BLM6</accession>
<name>A0A845BLM6_9PROT</name>
<dbReference type="Gene3D" id="3.40.50.200">
    <property type="entry name" value="Peptidase S8/S53 domain"/>
    <property type="match status" value="1"/>
</dbReference>
<dbReference type="PANTHER" id="PTHR43806">
    <property type="entry name" value="PEPTIDASE S8"/>
    <property type="match status" value="1"/>
</dbReference>
<evidence type="ECO:0000256" key="5">
    <source>
        <dbReference type="PROSITE-ProRule" id="PRU01240"/>
    </source>
</evidence>
<dbReference type="OrthoDB" id="5930286at2"/>
<dbReference type="PROSITE" id="PS51892">
    <property type="entry name" value="SUBTILASE"/>
    <property type="match status" value="1"/>
</dbReference>
<feature type="active site" description="Charge relay system" evidence="5">
    <location>
        <position position="221"/>
    </location>
</feature>
<feature type="active site" description="Charge relay system" evidence="5">
    <location>
        <position position="424"/>
    </location>
</feature>
<dbReference type="InterPro" id="IPR023828">
    <property type="entry name" value="Peptidase_S8_Ser-AS"/>
</dbReference>
<evidence type="ECO:0000256" key="1">
    <source>
        <dbReference type="ARBA" id="ARBA00011073"/>
    </source>
</evidence>
<dbReference type="GO" id="GO:0004252">
    <property type="term" value="F:serine-type endopeptidase activity"/>
    <property type="evidence" value="ECO:0007669"/>
    <property type="project" value="UniProtKB-UniRule"/>
</dbReference>
<evidence type="ECO:0000256" key="6">
    <source>
        <dbReference type="RuleBase" id="RU003355"/>
    </source>
</evidence>
<dbReference type="InterPro" id="IPR036852">
    <property type="entry name" value="Peptidase_S8/S53_dom_sf"/>
</dbReference>
<dbReference type="PROSITE" id="PS00137">
    <property type="entry name" value="SUBTILASE_HIS"/>
    <property type="match status" value="1"/>
</dbReference>
<evidence type="ECO:0000313" key="9">
    <source>
        <dbReference type="EMBL" id="MXP66157.1"/>
    </source>
</evidence>
<dbReference type="InterPro" id="IPR022398">
    <property type="entry name" value="Peptidase_S8_His-AS"/>
</dbReference>
<feature type="compositionally biased region" description="Pro residues" evidence="7">
    <location>
        <begin position="1"/>
        <end position="15"/>
    </location>
</feature>
<sequence>MPLPPLPNPVGPPPDTVLSVSEPLPPRPNPFGPRPSGPLSSLSPYENHPLHTGRKLVLMARGGTRAAMATLSGKAGLRVHAADRGAVAAAAVPAGPSSLPAEEALVFEDLGIAVVNASPDQAVRLQSLALEEESLDGVEWERFVFALGPSSRDFLLGYRAGVDRLVEEMLSAEGAGAGTGAEAAVTAARFQDASRLTWGMRATRADASRYSGKGIAVAVLDTGIDLSHPDFVGRVLASESFVDGEEVQDGQGHGTHCAGVVCGPRTPSRLPRYGVAPDALLHVGKVLGNDGVGTDTSILGGIEWALGKKCAIISMSLGAPVAKGAPRSPAFEQVGRRALDAGTLIVAAAGNDSRRPGRVAPVSHPANCRTFVAVGALDPNLSVAWFSNAGLDPDGGQVDIAGPGVDIRSAWPLAETYRLESGTSMATPHVAGVAALLAESDPSLRGHALANRLYQKARRLPISAVDTGTGLVQAP</sequence>
<dbReference type="EMBL" id="SNVJ01000054">
    <property type="protein sequence ID" value="MXP66157.1"/>
    <property type="molecule type" value="Genomic_DNA"/>
</dbReference>
<dbReference type="Proteomes" id="UP000460715">
    <property type="component" value="Unassembled WGS sequence"/>
</dbReference>
<reference evidence="9 10" key="1">
    <citation type="submission" date="2019-03" db="EMBL/GenBank/DDBJ databases">
        <title>Roseomonas sp. a novel Roseomonas species isolated from Sea whip Gorgonian.</title>
        <authorList>
            <person name="Li F."/>
            <person name="Pan X."/>
            <person name="Huang S."/>
            <person name="Li Z."/>
            <person name="Meng B."/>
        </authorList>
    </citation>
    <scope>NUCLEOTIDE SEQUENCE [LARGE SCALE GENOMIC DNA]</scope>
    <source>
        <strain evidence="9 10">M0104</strain>
    </source>
</reference>
<keyword evidence="3 5" id="KW-0378">Hydrolase</keyword>
<dbReference type="AlphaFoldDB" id="A0A845BLM6"/>
<dbReference type="InterPro" id="IPR050131">
    <property type="entry name" value="Peptidase_S8_subtilisin-like"/>
</dbReference>
<dbReference type="SUPFAM" id="SSF52743">
    <property type="entry name" value="Subtilisin-like"/>
    <property type="match status" value="1"/>
</dbReference>
<dbReference type="GO" id="GO:0006508">
    <property type="term" value="P:proteolysis"/>
    <property type="evidence" value="ECO:0007669"/>
    <property type="project" value="UniProtKB-KW"/>
</dbReference>
<dbReference type="InterPro" id="IPR015500">
    <property type="entry name" value="Peptidase_S8_subtilisin-rel"/>
</dbReference>
<feature type="region of interest" description="Disordered" evidence="7">
    <location>
        <begin position="1"/>
        <end position="47"/>
    </location>
</feature>
<keyword evidence="10" id="KW-1185">Reference proteome</keyword>
<feature type="domain" description="Peptidase S8/S53" evidence="8">
    <location>
        <begin position="212"/>
        <end position="467"/>
    </location>
</feature>
<feature type="compositionally biased region" description="Pro residues" evidence="7">
    <location>
        <begin position="23"/>
        <end position="36"/>
    </location>
</feature>
<keyword evidence="2 5" id="KW-0645">Protease</keyword>
<dbReference type="PANTHER" id="PTHR43806:SF11">
    <property type="entry name" value="CEREVISIN-RELATED"/>
    <property type="match status" value="1"/>
</dbReference>
<dbReference type="PRINTS" id="PR00723">
    <property type="entry name" value="SUBTILISIN"/>
</dbReference>
<dbReference type="PROSITE" id="PS00138">
    <property type="entry name" value="SUBTILASE_SER"/>
    <property type="match status" value="1"/>
</dbReference>
<evidence type="ECO:0000256" key="7">
    <source>
        <dbReference type="SAM" id="MobiDB-lite"/>
    </source>
</evidence>
<organism evidence="9 10">
    <name type="scientific">Teichococcus coralli</name>
    <dbReference type="NCBI Taxonomy" id="2545983"/>
    <lineage>
        <taxon>Bacteria</taxon>
        <taxon>Pseudomonadati</taxon>
        <taxon>Pseudomonadota</taxon>
        <taxon>Alphaproteobacteria</taxon>
        <taxon>Acetobacterales</taxon>
        <taxon>Roseomonadaceae</taxon>
        <taxon>Roseomonas</taxon>
    </lineage>
</organism>
<gene>
    <name evidence="9" type="ORF">E0493_22785</name>
</gene>
<keyword evidence="4 5" id="KW-0720">Serine protease</keyword>
<evidence type="ECO:0000313" key="10">
    <source>
        <dbReference type="Proteomes" id="UP000460715"/>
    </source>
</evidence>
<evidence type="ECO:0000256" key="4">
    <source>
        <dbReference type="ARBA" id="ARBA00022825"/>
    </source>
</evidence>